<evidence type="ECO:0000256" key="9">
    <source>
        <dbReference type="ARBA" id="ARBA00022960"/>
    </source>
</evidence>
<keyword evidence="16" id="KW-0812">Transmembrane</keyword>
<keyword evidence="10" id="KW-0573">Peptidoglycan synthesis</keyword>
<dbReference type="GO" id="GO:0008955">
    <property type="term" value="F:peptidoglycan glycosyltransferase activity"/>
    <property type="evidence" value="ECO:0007669"/>
    <property type="project" value="UniProtKB-EC"/>
</dbReference>
<keyword evidence="5" id="KW-0645">Protease</keyword>
<organism evidence="19 20">
    <name type="scientific">Sphingomonas lacunae</name>
    <dbReference type="NCBI Taxonomy" id="2698828"/>
    <lineage>
        <taxon>Bacteria</taxon>
        <taxon>Pseudomonadati</taxon>
        <taxon>Pseudomonadota</taxon>
        <taxon>Alphaproteobacteria</taxon>
        <taxon>Sphingomonadales</taxon>
        <taxon>Sphingomonadaceae</taxon>
        <taxon>Sphingomonas</taxon>
    </lineage>
</organism>
<feature type="domain" description="Penicillin-binding protein transpeptidase" evidence="17">
    <location>
        <begin position="376"/>
        <end position="598"/>
    </location>
</feature>
<evidence type="ECO:0000256" key="10">
    <source>
        <dbReference type="ARBA" id="ARBA00022984"/>
    </source>
</evidence>
<dbReference type="InterPro" id="IPR001460">
    <property type="entry name" value="PCN-bd_Tpept"/>
</dbReference>
<dbReference type="InterPro" id="IPR036950">
    <property type="entry name" value="PBP_transglycosylase"/>
</dbReference>
<evidence type="ECO:0000256" key="2">
    <source>
        <dbReference type="ARBA" id="ARBA00007090"/>
    </source>
</evidence>
<dbReference type="SUPFAM" id="SSF56601">
    <property type="entry name" value="beta-lactamase/transpeptidase-like"/>
    <property type="match status" value="1"/>
</dbReference>
<keyword evidence="20" id="KW-1185">Reference proteome</keyword>
<dbReference type="FunFam" id="1.10.3810.10:FF:000001">
    <property type="entry name" value="Penicillin-binding protein 1A"/>
    <property type="match status" value="1"/>
</dbReference>
<evidence type="ECO:0000256" key="8">
    <source>
        <dbReference type="ARBA" id="ARBA00022801"/>
    </source>
</evidence>
<evidence type="ECO:0000256" key="3">
    <source>
        <dbReference type="ARBA" id="ARBA00007739"/>
    </source>
</evidence>
<dbReference type="PANTHER" id="PTHR32282:SF33">
    <property type="entry name" value="PEPTIDOGLYCAN GLYCOSYLTRANSFERASE"/>
    <property type="match status" value="1"/>
</dbReference>
<name>A0A6M4ART0_9SPHN</name>
<gene>
    <name evidence="19" type="ORF">GV829_04325</name>
</gene>
<dbReference type="Pfam" id="PF00912">
    <property type="entry name" value="Transgly"/>
    <property type="match status" value="1"/>
</dbReference>
<evidence type="ECO:0000256" key="13">
    <source>
        <dbReference type="ARBA" id="ARBA00034000"/>
    </source>
</evidence>
<dbReference type="GO" id="GO:0008658">
    <property type="term" value="F:penicillin binding"/>
    <property type="evidence" value="ECO:0007669"/>
    <property type="project" value="InterPro"/>
</dbReference>
<evidence type="ECO:0000259" key="17">
    <source>
        <dbReference type="Pfam" id="PF00905"/>
    </source>
</evidence>
<dbReference type="RefSeq" id="WP_169944172.1">
    <property type="nucleotide sequence ID" value="NZ_CP053015.1"/>
</dbReference>
<dbReference type="GO" id="GO:0030288">
    <property type="term" value="C:outer membrane-bounded periplasmic space"/>
    <property type="evidence" value="ECO:0007669"/>
    <property type="project" value="TreeGrafter"/>
</dbReference>
<evidence type="ECO:0000313" key="19">
    <source>
        <dbReference type="EMBL" id="QJQ31765.1"/>
    </source>
</evidence>
<comment type="pathway">
    <text evidence="1">Cell wall biogenesis; peptidoglycan biosynthesis.</text>
</comment>
<evidence type="ECO:0000256" key="14">
    <source>
        <dbReference type="ARBA" id="ARBA00049902"/>
    </source>
</evidence>
<dbReference type="Gene3D" id="1.10.3810.10">
    <property type="entry name" value="Biosynthetic peptidoglycan transglycosylase-like"/>
    <property type="match status" value="1"/>
</dbReference>
<evidence type="ECO:0000256" key="12">
    <source>
        <dbReference type="ARBA" id="ARBA00023316"/>
    </source>
</evidence>
<dbReference type="NCBIfam" id="TIGR02074">
    <property type="entry name" value="PBP_1a_fam"/>
    <property type="match status" value="1"/>
</dbReference>
<evidence type="ECO:0000313" key="20">
    <source>
        <dbReference type="Proteomes" id="UP000503018"/>
    </source>
</evidence>
<keyword evidence="16" id="KW-0472">Membrane</keyword>
<dbReference type="GO" id="GO:0008360">
    <property type="term" value="P:regulation of cell shape"/>
    <property type="evidence" value="ECO:0007669"/>
    <property type="project" value="UniProtKB-KW"/>
</dbReference>
<keyword evidence="6" id="KW-0328">Glycosyltransferase</keyword>
<dbReference type="Pfam" id="PF00905">
    <property type="entry name" value="Transpeptidase"/>
    <property type="match status" value="1"/>
</dbReference>
<feature type="region of interest" description="Disordered" evidence="15">
    <location>
        <begin position="637"/>
        <end position="657"/>
    </location>
</feature>
<evidence type="ECO:0000256" key="15">
    <source>
        <dbReference type="SAM" id="MobiDB-lite"/>
    </source>
</evidence>
<comment type="similarity">
    <text evidence="3">In the N-terminal section; belongs to the glycosyltransferase 51 family.</text>
</comment>
<keyword evidence="16" id="KW-1133">Transmembrane helix</keyword>
<feature type="region of interest" description="Disordered" evidence="15">
    <location>
        <begin position="1"/>
        <end position="24"/>
    </location>
</feature>
<dbReference type="Gene3D" id="3.40.710.10">
    <property type="entry name" value="DD-peptidase/beta-lactamase superfamily"/>
    <property type="match status" value="1"/>
</dbReference>
<feature type="domain" description="Glycosyl transferase family 51" evidence="18">
    <location>
        <begin position="132"/>
        <end position="294"/>
    </location>
</feature>
<comment type="catalytic activity">
    <reaction evidence="14">
        <text>[GlcNAc-(1-&gt;4)-Mur2Ac(oyl-L-Ala-gamma-D-Glu-L-Lys-D-Ala-D-Ala)](n)-di-trans,octa-cis-undecaprenyl diphosphate + beta-D-GlcNAc-(1-&gt;4)-Mur2Ac(oyl-L-Ala-gamma-D-Glu-L-Lys-D-Ala-D-Ala)-di-trans,octa-cis-undecaprenyl diphosphate = [GlcNAc-(1-&gt;4)-Mur2Ac(oyl-L-Ala-gamma-D-Glu-L-Lys-D-Ala-D-Ala)](n+1)-di-trans,octa-cis-undecaprenyl diphosphate + di-trans,octa-cis-undecaprenyl diphosphate + H(+)</text>
        <dbReference type="Rhea" id="RHEA:23708"/>
        <dbReference type="Rhea" id="RHEA-COMP:9602"/>
        <dbReference type="Rhea" id="RHEA-COMP:9603"/>
        <dbReference type="ChEBI" id="CHEBI:15378"/>
        <dbReference type="ChEBI" id="CHEBI:58405"/>
        <dbReference type="ChEBI" id="CHEBI:60033"/>
        <dbReference type="ChEBI" id="CHEBI:78435"/>
        <dbReference type="EC" id="2.4.99.28"/>
    </reaction>
</comment>
<dbReference type="InterPro" id="IPR001264">
    <property type="entry name" value="Glyco_trans_51"/>
</dbReference>
<feature type="region of interest" description="Disordered" evidence="15">
    <location>
        <begin position="690"/>
        <end position="726"/>
    </location>
</feature>
<feature type="region of interest" description="Disordered" evidence="15">
    <location>
        <begin position="40"/>
        <end position="63"/>
    </location>
</feature>
<evidence type="ECO:0000259" key="18">
    <source>
        <dbReference type="Pfam" id="PF00912"/>
    </source>
</evidence>
<dbReference type="SUPFAM" id="SSF53955">
    <property type="entry name" value="Lysozyme-like"/>
    <property type="match status" value="1"/>
</dbReference>
<keyword evidence="4" id="KW-0121">Carboxypeptidase</keyword>
<evidence type="ECO:0000256" key="6">
    <source>
        <dbReference type="ARBA" id="ARBA00022676"/>
    </source>
</evidence>
<keyword evidence="8" id="KW-0378">Hydrolase</keyword>
<dbReference type="InterPro" id="IPR012338">
    <property type="entry name" value="Beta-lactam/transpept-like"/>
</dbReference>
<keyword evidence="7" id="KW-0808">Transferase</keyword>
<reference evidence="19 20" key="1">
    <citation type="submission" date="2020-01" db="EMBL/GenBank/DDBJ databases">
        <title>Sphingomonas sp. strain CSW-10.</title>
        <authorList>
            <person name="Chen W.-M."/>
        </authorList>
    </citation>
    <scope>NUCLEOTIDE SEQUENCE [LARGE SCALE GENOMIC DNA]</scope>
    <source>
        <strain evidence="19 20">CSW-10</strain>
    </source>
</reference>
<sequence>MRDDDFDLPEGYGGTGAGNEDAAARRARLAQLEAEVAASSARDATVGQHAPVPPFSTTISREPVPPSRWPWTRRWKWIGRGSLGLAILLMLTIGWLAITAPLSKSLQPIAPPQLTLVSADGRPIARNGAIVDRPVDVTRLPPHVIHAFLATEDRRFYDHWGVDPRGIARAFWTNLTTGQRHGGSTITQQLAKFTFLTADQTYTRKAREMLIAWWMEAWLTKDEILSRYLSNAYFGDNVYGLRAASLHYFYRQPERLTLTQAAMLAGLVKAPSRLAPTRNLRAAQEREKVVLAAMVEAGYLTEAERRAVRLARTDTRARSSLPTGTYFADWAMPQARATVQSGYGEAQVTTTLDARLQDIARRVTARGDLGRAQVALVAMRPNGEVVAMIGGRNYRDSPFNRATQARRQPGSTFKLVVYYAALRAGMTPETMVDDSPITNGTYRPANSGERYRGMITLREAFARSSNVAAVRLYHQLGSDAVNDAARDLGVASPLAENASVALGSSGVTLIELTAAYAAFAGGERPVEPHALRREEQGFFERLFDGRSAIASDEREAMRSMLRAVVEEGTGRRARLAIPAYGKTGTSQDNRDALFIGFAAELVVGVWIGNDDNSPLRRINGGGLPAQIWQDFMSRAIPGAAPRRSPDPRPEPETPQIFDDLPIAIGEPQLTIDPESGVAVDTRIGEMGITIDRNGVSIRPGGGNEPQVRPPPGSAGPVNGSGESRQR</sequence>
<dbReference type="GO" id="GO:0009002">
    <property type="term" value="F:serine-type D-Ala-D-Ala carboxypeptidase activity"/>
    <property type="evidence" value="ECO:0007669"/>
    <property type="project" value="UniProtKB-EC"/>
</dbReference>
<keyword evidence="11" id="KW-0511">Multifunctional enzyme</keyword>
<evidence type="ECO:0000256" key="16">
    <source>
        <dbReference type="SAM" id="Phobius"/>
    </source>
</evidence>
<evidence type="ECO:0000256" key="5">
    <source>
        <dbReference type="ARBA" id="ARBA00022670"/>
    </source>
</evidence>
<dbReference type="EMBL" id="CP053015">
    <property type="protein sequence ID" value="QJQ31765.1"/>
    <property type="molecule type" value="Genomic_DNA"/>
</dbReference>
<evidence type="ECO:0000256" key="1">
    <source>
        <dbReference type="ARBA" id="ARBA00004752"/>
    </source>
</evidence>
<dbReference type="KEGG" id="slan:GV829_04325"/>
<dbReference type="UniPathway" id="UPA00219"/>
<keyword evidence="12" id="KW-0961">Cell wall biogenesis/degradation</keyword>
<evidence type="ECO:0000256" key="4">
    <source>
        <dbReference type="ARBA" id="ARBA00022645"/>
    </source>
</evidence>
<comment type="catalytic activity">
    <reaction evidence="13">
        <text>Preferential cleavage: (Ac)2-L-Lys-D-Ala-|-D-Ala. Also transpeptidation of peptidyl-alanyl moieties that are N-acyl substituents of D-alanine.</text>
        <dbReference type="EC" id="3.4.16.4"/>
    </reaction>
</comment>
<dbReference type="GO" id="GO:0006508">
    <property type="term" value="P:proteolysis"/>
    <property type="evidence" value="ECO:0007669"/>
    <property type="project" value="UniProtKB-KW"/>
</dbReference>
<dbReference type="AlphaFoldDB" id="A0A6M4ART0"/>
<dbReference type="GO" id="GO:0071555">
    <property type="term" value="P:cell wall organization"/>
    <property type="evidence" value="ECO:0007669"/>
    <property type="project" value="UniProtKB-KW"/>
</dbReference>
<evidence type="ECO:0000256" key="11">
    <source>
        <dbReference type="ARBA" id="ARBA00023268"/>
    </source>
</evidence>
<dbReference type="InterPro" id="IPR023346">
    <property type="entry name" value="Lysozyme-like_dom_sf"/>
</dbReference>
<proteinExistence type="inferred from homology"/>
<dbReference type="Proteomes" id="UP000503018">
    <property type="component" value="Chromosome"/>
</dbReference>
<evidence type="ECO:0000256" key="7">
    <source>
        <dbReference type="ARBA" id="ARBA00022679"/>
    </source>
</evidence>
<dbReference type="InterPro" id="IPR050396">
    <property type="entry name" value="Glycosyltr_51/Transpeptidase"/>
</dbReference>
<comment type="similarity">
    <text evidence="2">In the C-terminal section; belongs to the transpeptidase family.</text>
</comment>
<protein>
    <submittedName>
        <fullName evidence="19">PBP1A family penicillin-binding protein</fullName>
    </submittedName>
</protein>
<dbReference type="PANTHER" id="PTHR32282">
    <property type="entry name" value="BINDING PROTEIN TRANSPEPTIDASE, PUTATIVE-RELATED"/>
    <property type="match status" value="1"/>
</dbReference>
<feature type="transmembrane region" description="Helical" evidence="16">
    <location>
        <begin position="77"/>
        <end position="98"/>
    </location>
</feature>
<accession>A0A6M4ART0</accession>
<dbReference type="GO" id="GO:0009252">
    <property type="term" value="P:peptidoglycan biosynthetic process"/>
    <property type="evidence" value="ECO:0007669"/>
    <property type="project" value="UniProtKB-UniPathway"/>
</dbReference>
<keyword evidence="9" id="KW-0133">Cell shape</keyword>